<dbReference type="Proteomes" id="UP000633509">
    <property type="component" value="Unassembled WGS sequence"/>
</dbReference>
<evidence type="ECO:0000256" key="4">
    <source>
        <dbReference type="ARBA" id="ARBA00023163"/>
    </source>
</evidence>
<evidence type="ECO:0000313" key="7">
    <source>
        <dbReference type="EMBL" id="MBE1582395.1"/>
    </source>
</evidence>
<proteinExistence type="predicted"/>
<evidence type="ECO:0000256" key="3">
    <source>
        <dbReference type="ARBA" id="ARBA00023125"/>
    </source>
</evidence>
<dbReference type="InterPro" id="IPR003012">
    <property type="entry name" value="Tet_transcr_reg_TetR"/>
</dbReference>
<keyword evidence="8" id="KW-1185">Reference proteome</keyword>
<reference evidence="7 8" key="1">
    <citation type="submission" date="2020-10" db="EMBL/GenBank/DDBJ databases">
        <title>Sequencing the genomes of 1000 actinobacteria strains.</title>
        <authorList>
            <person name="Klenk H.-P."/>
        </authorList>
    </citation>
    <scope>NUCLEOTIDE SEQUENCE [LARGE SCALE GENOMIC DNA]</scope>
    <source>
        <strain evidence="7 8">DSM 43173</strain>
    </source>
</reference>
<evidence type="ECO:0000313" key="8">
    <source>
        <dbReference type="Proteomes" id="UP000633509"/>
    </source>
</evidence>
<dbReference type="Pfam" id="PF00440">
    <property type="entry name" value="TetR_N"/>
    <property type="match status" value="1"/>
</dbReference>
<keyword evidence="3" id="KW-0238">DNA-binding</keyword>
<keyword evidence="2" id="KW-0805">Transcription regulation</keyword>
<dbReference type="EMBL" id="JADBEK010000001">
    <property type="protein sequence ID" value="MBE1582395.1"/>
    <property type="molecule type" value="Genomic_DNA"/>
</dbReference>
<evidence type="ECO:0000259" key="6">
    <source>
        <dbReference type="Pfam" id="PF02909"/>
    </source>
</evidence>
<dbReference type="PANTHER" id="PTHR30055">
    <property type="entry name" value="HTH-TYPE TRANSCRIPTIONAL REGULATOR RUTR"/>
    <property type="match status" value="1"/>
</dbReference>
<dbReference type="InterPro" id="IPR004111">
    <property type="entry name" value="Repressor_TetR_C"/>
</dbReference>
<protein>
    <submittedName>
        <fullName evidence="7">AcrR family transcriptional regulator</fullName>
    </submittedName>
</protein>
<evidence type="ECO:0000256" key="2">
    <source>
        <dbReference type="ARBA" id="ARBA00023015"/>
    </source>
</evidence>
<gene>
    <name evidence="7" type="ORF">H4W80_000653</name>
</gene>
<dbReference type="Gene3D" id="1.10.357.10">
    <property type="entry name" value="Tetracycline Repressor, domain 2"/>
    <property type="match status" value="1"/>
</dbReference>
<accession>A0ABR9LP21</accession>
<dbReference type="Pfam" id="PF02909">
    <property type="entry name" value="TetR_C_1"/>
    <property type="match status" value="1"/>
</dbReference>
<dbReference type="InterPro" id="IPR036271">
    <property type="entry name" value="Tet_transcr_reg_TetR-rel_C_sf"/>
</dbReference>
<organism evidence="7 8">
    <name type="scientific">Nonomuraea angiospora</name>
    <dbReference type="NCBI Taxonomy" id="46172"/>
    <lineage>
        <taxon>Bacteria</taxon>
        <taxon>Bacillati</taxon>
        <taxon>Actinomycetota</taxon>
        <taxon>Actinomycetes</taxon>
        <taxon>Streptosporangiales</taxon>
        <taxon>Streptosporangiaceae</taxon>
        <taxon>Nonomuraea</taxon>
    </lineage>
</organism>
<sequence>MVDHVGRQKVAQIVQPPLVDREGVQALSMRKLGKALGVEAMTLYYYVPNKDAMLDGLVELVFSRVAVEPAGEWRAWVRAFAVSVREQLLRHPGLMPVVAIRPVATPGGPRTVERAAGALVEAGFTASEALHVITATATFAIGHTLAEAGPGRPDNPDLDLDGLPVLAEAVAAGLGTPADHQDRFEFALDALLNGLAPRRA</sequence>
<comment type="caution">
    <text evidence="7">The sequence shown here is derived from an EMBL/GenBank/DDBJ whole genome shotgun (WGS) entry which is preliminary data.</text>
</comment>
<dbReference type="InterPro" id="IPR009057">
    <property type="entry name" value="Homeodomain-like_sf"/>
</dbReference>
<feature type="domain" description="HTH tetR-type" evidence="5">
    <location>
        <begin position="21"/>
        <end position="55"/>
    </location>
</feature>
<dbReference type="InterPro" id="IPR001647">
    <property type="entry name" value="HTH_TetR"/>
</dbReference>
<feature type="domain" description="Tetracycline repressor TetR C-terminal" evidence="6">
    <location>
        <begin position="68"/>
        <end position="196"/>
    </location>
</feature>
<dbReference type="SUPFAM" id="SSF48498">
    <property type="entry name" value="Tetracyclin repressor-like, C-terminal domain"/>
    <property type="match status" value="1"/>
</dbReference>
<dbReference type="PANTHER" id="PTHR30055:SF151">
    <property type="entry name" value="TRANSCRIPTIONAL REGULATORY PROTEIN"/>
    <property type="match status" value="1"/>
</dbReference>
<dbReference type="RefSeq" id="WP_318787601.1">
    <property type="nucleotide sequence ID" value="NZ_JADBEK010000001.1"/>
</dbReference>
<evidence type="ECO:0000259" key="5">
    <source>
        <dbReference type="Pfam" id="PF00440"/>
    </source>
</evidence>
<evidence type="ECO:0000256" key="1">
    <source>
        <dbReference type="ARBA" id="ARBA00022491"/>
    </source>
</evidence>
<dbReference type="InterPro" id="IPR050109">
    <property type="entry name" value="HTH-type_TetR-like_transc_reg"/>
</dbReference>
<keyword evidence="1" id="KW-0678">Repressor</keyword>
<dbReference type="SUPFAM" id="SSF46689">
    <property type="entry name" value="Homeodomain-like"/>
    <property type="match status" value="1"/>
</dbReference>
<dbReference type="PRINTS" id="PR00400">
    <property type="entry name" value="TETREPRESSOR"/>
</dbReference>
<keyword evidence="4" id="KW-0804">Transcription</keyword>
<name>A0ABR9LP21_9ACTN</name>